<evidence type="ECO:0000313" key="1">
    <source>
        <dbReference type="EMBL" id="MWB78374.1"/>
    </source>
</evidence>
<protein>
    <submittedName>
        <fullName evidence="1">Uncharacterized protein</fullName>
    </submittedName>
</protein>
<evidence type="ECO:0000313" key="2">
    <source>
        <dbReference type="Proteomes" id="UP000443843"/>
    </source>
</evidence>
<comment type="caution">
    <text evidence="1">The sequence shown here is derived from an EMBL/GenBank/DDBJ whole genome shotgun (WGS) entry which is preliminary data.</text>
</comment>
<sequence>MRVIQPKGNRGSLKWLQLAVNETPHLLQPAGLPQIAWLSPLASDDYAEYRDGAFLERLGLAHLTAPLKEFWPQRGPQWDALGTIGSAPVLVEAKAHVREFLSPATQAGPESRAQIATAFGMVQADLGIAAPCDWTRIYYQYANRVAFLWWLRSQGIDAKLLFVSFLNDTEMNGPAAGETWDAMFAAANYALGLTGAKDLMRHVHHVMPDVMTIPEPVA</sequence>
<accession>A0A844W6J9</accession>
<proteinExistence type="predicted"/>
<dbReference type="RefSeq" id="WP_160382655.1">
    <property type="nucleotide sequence ID" value="NZ_WNXQ01000005.1"/>
</dbReference>
<gene>
    <name evidence="1" type="ORF">GLS40_10080</name>
</gene>
<dbReference type="Proteomes" id="UP000443843">
    <property type="component" value="Unassembled WGS sequence"/>
</dbReference>
<dbReference type="EMBL" id="WNXQ01000005">
    <property type="protein sequence ID" value="MWB78374.1"/>
    <property type="molecule type" value="Genomic_DNA"/>
</dbReference>
<organism evidence="1 2">
    <name type="scientific">Pseudooceanicola pacificus</name>
    <dbReference type="NCBI Taxonomy" id="2676438"/>
    <lineage>
        <taxon>Bacteria</taxon>
        <taxon>Pseudomonadati</taxon>
        <taxon>Pseudomonadota</taxon>
        <taxon>Alphaproteobacteria</taxon>
        <taxon>Rhodobacterales</taxon>
        <taxon>Paracoccaceae</taxon>
        <taxon>Pseudooceanicola</taxon>
    </lineage>
</organism>
<dbReference type="AlphaFoldDB" id="A0A844W6J9"/>
<keyword evidence="2" id="KW-1185">Reference proteome</keyword>
<reference evidence="1 2" key="1">
    <citation type="submission" date="2019-11" db="EMBL/GenBank/DDBJ databases">
        <title>Pseudooceanicola pacifica sp. nov., isolated from deep-sea sediment of the Pacific Ocean.</title>
        <authorList>
            <person name="Lyu L."/>
        </authorList>
    </citation>
    <scope>NUCLEOTIDE SEQUENCE [LARGE SCALE GENOMIC DNA]</scope>
    <source>
        <strain evidence="1 2">216_PA32_1</strain>
    </source>
</reference>
<name>A0A844W6J9_9RHOB</name>